<gene>
    <name evidence="2" type="ORF">LSTR_LSTR016022</name>
</gene>
<sequence length="108" mass="13309">MKQLRSKEEREKKALEDEKLQKQYRRMEELEKERKLNEATKKKMYGKILKEQEMEKKLAEQRLRQNEDNQLKKELMREEQYLKSAEKLFLDGMSSKKHPFLKKFEFGP</sequence>
<dbReference type="InParanoid" id="A0A482WYP1"/>
<dbReference type="EMBL" id="QKKF02021918">
    <property type="protein sequence ID" value="RZF38717.1"/>
    <property type="molecule type" value="Genomic_DNA"/>
</dbReference>
<dbReference type="SMR" id="A0A482WYP1"/>
<dbReference type="Proteomes" id="UP000291343">
    <property type="component" value="Unassembled WGS sequence"/>
</dbReference>
<keyword evidence="3" id="KW-1185">Reference proteome</keyword>
<evidence type="ECO:0000313" key="2">
    <source>
        <dbReference type="EMBL" id="RZF38717.1"/>
    </source>
</evidence>
<evidence type="ECO:0008006" key="4">
    <source>
        <dbReference type="Google" id="ProtNLM"/>
    </source>
</evidence>
<comment type="caution">
    <text evidence="2">The sequence shown here is derived from an EMBL/GenBank/DDBJ whole genome shotgun (WGS) entry which is preliminary data.</text>
</comment>
<name>A0A482WYP1_LAOST</name>
<dbReference type="AlphaFoldDB" id="A0A482WYP1"/>
<feature type="coiled-coil region" evidence="1">
    <location>
        <begin position="1"/>
        <end position="69"/>
    </location>
</feature>
<evidence type="ECO:0000256" key="1">
    <source>
        <dbReference type="SAM" id="Coils"/>
    </source>
</evidence>
<organism evidence="2 3">
    <name type="scientific">Laodelphax striatellus</name>
    <name type="common">Small brown planthopper</name>
    <name type="synonym">Delphax striatella</name>
    <dbReference type="NCBI Taxonomy" id="195883"/>
    <lineage>
        <taxon>Eukaryota</taxon>
        <taxon>Metazoa</taxon>
        <taxon>Ecdysozoa</taxon>
        <taxon>Arthropoda</taxon>
        <taxon>Hexapoda</taxon>
        <taxon>Insecta</taxon>
        <taxon>Pterygota</taxon>
        <taxon>Neoptera</taxon>
        <taxon>Paraneoptera</taxon>
        <taxon>Hemiptera</taxon>
        <taxon>Auchenorrhyncha</taxon>
        <taxon>Fulgoroidea</taxon>
        <taxon>Delphacidae</taxon>
        <taxon>Criomorphinae</taxon>
        <taxon>Laodelphax</taxon>
    </lineage>
</organism>
<accession>A0A482WYP1</accession>
<protein>
    <recommendedName>
        <fullName evidence="4">Trichohyalin-plectin-homology domain-containing protein</fullName>
    </recommendedName>
</protein>
<keyword evidence="1" id="KW-0175">Coiled coil</keyword>
<evidence type="ECO:0000313" key="3">
    <source>
        <dbReference type="Proteomes" id="UP000291343"/>
    </source>
</evidence>
<dbReference type="OrthoDB" id="6621664at2759"/>
<reference evidence="2 3" key="1">
    <citation type="journal article" date="2017" name="Gigascience">
        <title>Genome sequence of the small brown planthopper, Laodelphax striatellus.</title>
        <authorList>
            <person name="Zhu J."/>
            <person name="Jiang F."/>
            <person name="Wang X."/>
            <person name="Yang P."/>
            <person name="Bao Y."/>
            <person name="Zhao W."/>
            <person name="Wang W."/>
            <person name="Lu H."/>
            <person name="Wang Q."/>
            <person name="Cui N."/>
            <person name="Li J."/>
            <person name="Chen X."/>
            <person name="Luo L."/>
            <person name="Yu J."/>
            <person name="Kang L."/>
            <person name="Cui F."/>
        </authorList>
    </citation>
    <scope>NUCLEOTIDE SEQUENCE [LARGE SCALE GENOMIC DNA]</scope>
    <source>
        <strain evidence="2">Lst14</strain>
    </source>
</reference>
<proteinExistence type="predicted"/>